<feature type="domain" description="NACHT" evidence="4">
    <location>
        <begin position="209"/>
        <end position="349"/>
    </location>
</feature>
<dbReference type="Gene3D" id="3.40.50.300">
    <property type="entry name" value="P-loop containing nucleotide triphosphate hydrolases"/>
    <property type="match status" value="1"/>
</dbReference>
<proteinExistence type="predicted"/>
<evidence type="ECO:0000256" key="3">
    <source>
        <dbReference type="SAM" id="Coils"/>
    </source>
</evidence>
<dbReference type="InterPro" id="IPR056884">
    <property type="entry name" value="NPHP3-like_N"/>
</dbReference>
<dbReference type="AlphaFoldDB" id="A0AAJ0BF64"/>
<dbReference type="InterPro" id="IPR002110">
    <property type="entry name" value="Ankyrin_rpt"/>
</dbReference>
<evidence type="ECO:0000259" key="4">
    <source>
        <dbReference type="PROSITE" id="PS50837"/>
    </source>
</evidence>
<reference evidence="5" key="1">
    <citation type="submission" date="2023-06" db="EMBL/GenBank/DDBJ databases">
        <title>Genome-scale phylogeny and comparative genomics of the fungal order Sordariales.</title>
        <authorList>
            <consortium name="Lawrence Berkeley National Laboratory"/>
            <person name="Hensen N."/>
            <person name="Bonometti L."/>
            <person name="Westerberg I."/>
            <person name="Brannstrom I.O."/>
            <person name="Guillou S."/>
            <person name="Cros-Aarteil S."/>
            <person name="Calhoun S."/>
            <person name="Haridas S."/>
            <person name="Kuo A."/>
            <person name="Mondo S."/>
            <person name="Pangilinan J."/>
            <person name="Riley R."/>
            <person name="Labutti K."/>
            <person name="Andreopoulos B."/>
            <person name="Lipzen A."/>
            <person name="Chen C."/>
            <person name="Yanf M."/>
            <person name="Daum C."/>
            <person name="Ng V."/>
            <person name="Clum A."/>
            <person name="Steindorff A."/>
            <person name="Ohm R."/>
            <person name="Martin F."/>
            <person name="Silar P."/>
            <person name="Natvig D."/>
            <person name="Lalanne C."/>
            <person name="Gautier V."/>
            <person name="Ament-Velasquez S.L."/>
            <person name="Kruys A."/>
            <person name="Hutchinson M.I."/>
            <person name="Powell A.J."/>
            <person name="Barry K."/>
            <person name="Miller A.N."/>
            <person name="Grigoriev I.V."/>
            <person name="Debuchy R."/>
            <person name="Gladieux P."/>
            <person name="Thoren M.H."/>
            <person name="Johannesson H."/>
        </authorList>
    </citation>
    <scope>NUCLEOTIDE SEQUENCE</scope>
    <source>
        <strain evidence="5">PSN4</strain>
    </source>
</reference>
<protein>
    <recommendedName>
        <fullName evidence="4">NACHT domain-containing protein</fullName>
    </recommendedName>
</protein>
<comment type="caution">
    <text evidence="5">The sequence shown here is derived from an EMBL/GenBank/DDBJ whole genome shotgun (WGS) entry which is preliminary data.</text>
</comment>
<dbReference type="PROSITE" id="PS50088">
    <property type="entry name" value="ANK_REPEAT"/>
    <property type="match status" value="1"/>
</dbReference>
<feature type="coiled-coil region" evidence="3">
    <location>
        <begin position="64"/>
        <end position="91"/>
    </location>
</feature>
<gene>
    <name evidence="5" type="ORF">QBC47DRAFT_412452</name>
</gene>
<keyword evidence="6" id="KW-1185">Reference proteome</keyword>
<dbReference type="PANTHER" id="PTHR10039">
    <property type="entry name" value="AMELOGENIN"/>
    <property type="match status" value="1"/>
</dbReference>
<dbReference type="InterPro" id="IPR036770">
    <property type="entry name" value="Ankyrin_rpt-contain_sf"/>
</dbReference>
<sequence length="916" mass="102318">MAEALALGASIVAFIQLADRIISLTKNVADSTTLRMATTETSALKDVLIELEKTHAATGLTAIIDAAQKPLENCQASMEQLEAELEKLSLSRGVPTAPGKKQRVKQAVRWVAGGEERVKKLVATLVAEKATLSLALLADISEDVKIVKLATAGVNQHLDDRQSAEVTRWLVHTNPTDIHNRSIKLYEERTGEWMLKSQEWKTYIGGSTRSLWIHGIPGAGKTILMSHLIDSIDDHTRNASLFYSYYYCYFGRNQDESEPFLRWIISQLCAQIGHKHIPPKLQDLHKRQQHPSYANSLEILAHILQHTGKTYVAIDAVDESKPYTGLLQLLVTLMTESRFTNLRLLISSREHLDIEEALKPHAVSVSMSNEAVQEDIRIFVSATLRSSPKFQSWPPSLYKETAIALAKGAKGMFRWAICQIDILGRLKSQSAVRKALGELPETLDATYERILKAIPTEHREFAHATLSILAAQSELGEPEAQMSPRILLSMVLRTLGLDISTDHFYSIFDVRETCGCLVTFTPYQSHARYGREVVLLAHYTVKEFLFDERTSRSLNTVVQKFALDKDAIVTKWAQTVLDIAIAARPTEDPVTSDSIDDYCQAVADLIIKEWHDELPILGLGSQCLQLLSPSGAHHSRRKDISLLFLAWESAPANPITGALAECFWRKFWRLAREAICLVDLVDAREVLETTLRWTFDLGREVAHRTDECREKETQREKGRKECAMMWTETWPGWPCECPLKMLQVPVETSLVLSIFLEKYQKQPTTRQLNFLAKYVGPDALLFAILAKPDNNDWRAKPLLMEKMLELGADANSTACQLTPLQLAALLWDVGGVKFLLSAGADVNKVGSAQGFRVAGTGIDYDDLRGDSPLRILRTRQFTPPRPSIQLTRAGTGAVVKAEIEALLGGAGAKDFRRLDV</sequence>
<dbReference type="PROSITE" id="PS50837">
    <property type="entry name" value="NACHT"/>
    <property type="match status" value="1"/>
</dbReference>
<dbReference type="SUPFAM" id="SSF52540">
    <property type="entry name" value="P-loop containing nucleoside triphosphate hydrolases"/>
    <property type="match status" value="1"/>
</dbReference>
<evidence type="ECO:0000313" key="5">
    <source>
        <dbReference type="EMBL" id="KAK1757126.1"/>
    </source>
</evidence>
<dbReference type="Proteomes" id="UP001239445">
    <property type="component" value="Unassembled WGS sequence"/>
</dbReference>
<keyword evidence="1" id="KW-0677">Repeat</keyword>
<dbReference type="InterPro" id="IPR027417">
    <property type="entry name" value="P-loop_NTPase"/>
</dbReference>
<name>A0AAJ0BF64_9PEZI</name>
<dbReference type="InterPro" id="IPR007111">
    <property type="entry name" value="NACHT_NTPase"/>
</dbReference>
<dbReference type="EMBL" id="MU839831">
    <property type="protein sequence ID" value="KAK1757126.1"/>
    <property type="molecule type" value="Genomic_DNA"/>
</dbReference>
<evidence type="ECO:0000256" key="2">
    <source>
        <dbReference type="PROSITE-ProRule" id="PRU00023"/>
    </source>
</evidence>
<feature type="repeat" description="ANK" evidence="2">
    <location>
        <begin position="815"/>
        <end position="847"/>
    </location>
</feature>
<dbReference type="Pfam" id="PF24883">
    <property type="entry name" value="NPHP3_N"/>
    <property type="match status" value="1"/>
</dbReference>
<evidence type="ECO:0000313" key="6">
    <source>
        <dbReference type="Proteomes" id="UP001239445"/>
    </source>
</evidence>
<dbReference type="Gene3D" id="1.25.40.20">
    <property type="entry name" value="Ankyrin repeat-containing domain"/>
    <property type="match status" value="1"/>
</dbReference>
<dbReference type="SUPFAM" id="SSF48403">
    <property type="entry name" value="Ankyrin repeat"/>
    <property type="match status" value="1"/>
</dbReference>
<evidence type="ECO:0000256" key="1">
    <source>
        <dbReference type="ARBA" id="ARBA00022737"/>
    </source>
</evidence>
<keyword evidence="2" id="KW-0040">ANK repeat</keyword>
<organism evidence="5 6">
    <name type="scientific">Echria macrotheca</name>
    <dbReference type="NCBI Taxonomy" id="438768"/>
    <lineage>
        <taxon>Eukaryota</taxon>
        <taxon>Fungi</taxon>
        <taxon>Dikarya</taxon>
        <taxon>Ascomycota</taxon>
        <taxon>Pezizomycotina</taxon>
        <taxon>Sordariomycetes</taxon>
        <taxon>Sordariomycetidae</taxon>
        <taxon>Sordariales</taxon>
        <taxon>Schizotheciaceae</taxon>
        <taxon>Echria</taxon>
    </lineage>
</organism>
<dbReference type="PANTHER" id="PTHR10039:SF16">
    <property type="entry name" value="GPI INOSITOL-DEACYLASE"/>
    <property type="match status" value="1"/>
</dbReference>
<keyword evidence="3" id="KW-0175">Coiled coil</keyword>
<accession>A0AAJ0BF64</accession>